<dbReference type="STRING" id="48709.A0A1D2N6V4"/>
<dbReference type="PANTHER" id="PTHR15712">
    <property type="entry name" value="ARMADILLO REPEAT CONTAINING PROTEIN"/>
    <property type="match status" value="1"/>
</dbReference>
<dbReference type="InterPro" id="IPR006911">
    <property type="entry name" value="ARM-rpt_dom"/>
</dbReference>
<dbReference type="InterPro" id="IPR016024">
    <property type="entry name" value="ARM-type_fold"/>
</dbReference>
<evidence type="ECO:0000256" key="3">
    <source>
        <dbReference type="ARBA" id="ARBA00010553"/>
    </source>
</evidence>
<dbReference type="EMBL" id="LJIJ01000178">
    <property type="protein sequence ID" value="ODN00977.1"/>
    <property type="molecule type" value="Genomic_DNA"/>
</dbReference>
<keyword evidence="7" id="KW-0496">Mitochondrion</keyword>
<evidence type="ECO:0000256" key="10">
    <source>
        <dbReference type="SAM" id="Phobius"/>
    </source>
</evidence>
<sequence>MASSSASDRTANKVALCSAIFAGFAYVGYSVVRTAFQRRRREGDLSHPEGEARLYFRRLSQTTQTDALLGNLDVSNSGRIILRPLSVQERIRELNFRARHFADTMLAIQGNGGPIGRHSSGAHPMGPRSLQCSPWSSPRILSPVDIRHFIASRSSDNLSLVPIDSGSPVRKRWSRKSLARKSPEAGLAGEDASRESDKAIQDISDELKEKLESLSLKGRAMDSYEAKTLVALLYTSDEGVLERALITLANLATFEINQNNLREAGCLSRLQNLLAHPRSEIRLAAIRALGNMALNEQNQKEMKSMVPMLLSYITDVTKHAEELVDAVLTTLANIAVLTDWHDEFCPFLHSLYGLIDQLSLPIRLQSLKLLVNLSTNEDMVPSLLAAQAPKRLLYLMDLTEEREIVLRLVTLLANLTCTATTHDLNPIEDLPPEDKAAAPETMYAAIFGVNAIEKVKEKAKTLMNRHGDEDVRVQSRKLFNALKTQTTPT</sequence>
<dbReference type="SUPFAM" id="SSF48371">
    <property type="entry name" value="ARM repeat"/>
    <property type="match status" value="1"/>
</dbReference>
<keyword evidence="13" id="KW-1185">Reference proteome</keyword>
<organism evidence="12 13">
    <name type="scientific">Orchesella cincta</name>
    <name type="common">Springtail</name>
    <name type="synonym">Podura cincta</name>
    <dbReference type="NCBI Taxonomy" id="48709"/>
    <lineage>
        <taxon>Eukaryota</taxon>
        <taxon>Metazoa</taxon>
        <taxon>Ecdysozoa</taxon>
        <taxon>Arthropoda</taxon>
        <taxon>Hexapoda</taxon>
        <taxon>Collembola</taxon>
        <taxon>Entomobryomorpha</taxon>
        <taxon>Entomobryoidea</taxon>
        <taxon>Orchesellidae</taxon>
        <taxon>Orchesellinae</taxon>
        <taxon>Orchesella</taxon>
    </lineage>
</organism>
<reference evidence="12 13" key="1">
    <citation type="journal article" date="2016" name="Genome Biol. Evol.">
        <title>Gene Family Evolution Reflects Adaptation to Soil Environmental Stressors in the Genome of the Collembolan Orchesella cincta.</title>
        <authorList>
            <person name="Faddeeva-Vakhrusheva A."/>
            <person name="Derks M.F."/>
            <person name="Anvar S.Y."/>
            <person name="Agamennone V."/>
            <person name="Suring W."/>
            <person name="Smit S."/>
            <person name="van Straalen N.M."/>
            <person name="Roelofs D."/>
        </authorList>
    </citation>
    <scope>NUCLEOTIDE SEQUENCE [LARGE SCALE GENOMIC DNA]</scope>
    <source>
        <tissue evidence="12">Mixed pool</tissue>
    </source>
</reference>
<evidence type="ECO:0000256" key="8">
    <source>
        <dbReference type="ARBA" id="ARBA00023136"/>
    </source>
</evidence>
<evidence type="ECO:0000259" key="11">
    <source>
        <dbReference type="Pfam" id="PF04826"/>
    </source>
</evidence>
<evidence type="ECO:0000256" key="2">
    <source>
        <dbReference type="ARBA" id="ARBA00004325"/>
    </source>
</evidence>
<evidence type="ECO:0000313" key="12">
    <source>
        <dbReference type="EMBL" id="ODN00977.1"/>
    </source>
</evidence>
<dbReference type="InterPro" id="IPR000225">
    <property type="entry name" value="Armadillo"/>
</dbReference>
<evidence type="ECO:0000256" key="6">
    <source>
        <dbReference type="ARBA" id="ARBA00022989"/>
    </source>
</evidence>
<evidence type="ECO:0000313" key="13">
    <source>
        <dbReference type="Proteomes" id="UP000094527"/>
    </source>
</evidence>
<keyword evidence="4 10" id="KW-0812">Transmembrane</keyword>
<dbReference type="OrthoDB" id="10017790at2759"/>
<comment type="similarity">
    <text evidence="3">Belongs to the eutherian X-chromosome-specific Armcx family.</text>
</comment>
<evidence type="ECO:0000256" key="5">
    <source>
        <dbReference type="ARBA" id="ARBA00022968"/>
    </source>
</evidence>
<dbReference type="PANTHER" id="PTHR15712:SF23">
    <property type="entry name" value="ARMADILLO REPEAT CONTAINING 10"/>
    <property type="match status" value="1"/>
</dbReference>
<feature type="domain" description="Armadillo repeat-containing" evidence="11">
    <location>
        <begin position="224"/>
        <end position="416"/>
    </location>
</feature>
<protein>
    <submittedName>
        <fullName evidence="12">Armadillo repeat-containing protein 10</fullName>
    </submittedName>
</protein>
<evidence type="ECO:0000256" key="1">
    <source>
        <dbReference type="ARBA" id="ARBA00004167"/>
    </source>
</evidence>
<dbReference type="Pfam" id="PF04826">
    <property type="entry name" value="Arm_2"/>
    <property type="match status" value="1"/>
</dbReference>
<dbReference type="InterPro" id="IPR011989">
    <property type="entry name" value="ARM-like"/>
</dbReference>
<feature type="compositionally biased region" description="Basic residues" evidence="9">
    <location>
        <begin position="169"/>
        <end position="179"/>
    </location>
</feature>
<dbReference type="InterPro" id="IPR051303">
    <property type="entry name" value="Armcx_regulator"/>
</dbReference>
<evidence type="ECO:0000256" key="9">
    <source>
        <dbReference type="SAM" id="MobiDB-lite"/>
    </source>
</evidence>
<dbReference type="Gene3D" id="1.25.10.10">
    <property type="entry name" value="Leucine-rich Repeat Variant"/>
    <property type="match status" value="1"/>
</dbReference>
<comment type="subcellular location">
    <subcellularLocation>
        <location evidence="1">Membrane</location>
        <topology evidence="1">Single-pass membrane protein</topology>
    </subcellularLocation>
    <subcellularLocation>
        <location evidence="2">Mitochondrion membrane</location>
    </subcellularLocation>
</comment>
<proteinExistence type="inferred from homology"/>
<gene>
    <name evidence="12" type="ORF">Ocin01_05703</name>
</gene>
<dbReference type="Proteomes" id="UP000094527">
    <property type="component" value="Unassembled WGS sequence"/>
</dbReference>
<dbReference type="OMA" id="HWQCNDL"/>
<evidence type="ECO:0000256" key="4">
    <source>
        <dbReference type="ARBA" id="ARBA00022692"/>
    </source>
</evidence>
<dbReference type="AlphaFoldDB" id="A0A1D2N6V4"/>
<keyword evidence="5" id="KW-0735">Signal-anchor</keyword>
<dbReference type="SMART" id="SM00185">
    <property type="entry name" value="ARM"/>
    <property type="match status" value="3"/>
</dbReference>
<feature type="region of interest" description="Disordered" evidence="9">
    <location>
        <begin position="166"/>
        <end position="196"/>
    </location>
</feature>
<evidence type="ECO:0000256" key="7">
    <source>
        <dbReference type="ARBA" id="ARBA00023128"/>
    </source>
</evidence>
<keyword evidence="6 10" id="KW-1133">Transmembrane helix</keyword>
<dbReference type="GO" id="GO:0031966">
    <property type="term" value="C:mitochondrial membrane"/>
    <property type="evidence" value="ECO:0007669"/>
    <property type="project" value="UniProtKB-SubCell"/>
</dbReference>
<feature type="transmembrane region" description="Helical" evidence="10">
    <location>
        <begin position="12"/>
        <end position="32"/>
    </location>
</feature>
<comment type="caution">
    <text evidence="12">The sequence shown here is derived from an EMBL/GenBank/DDBJ whole genome shotgun (WGS) entry which is preliminary data.</text>
</comment>
<name>A0A1D2N6V4_ORCCI</name>
<keyword evidence="8 10" id="KW-0472">Membrane</keyword>
<accession>A0A1D2N6V4</accession>